<dbReference type="HOGENOM" id="CLU_030130_3_2_6"/>
<dbReference type="InterPro" id="IPR050345">
    <property type="entry name" value="Aliph_Amidase/BUP"/>
</dbReference>
<dbReference type="EMBL" id="CP003488">
    <property type="protein sequence ID" value="AFH94409.1"/>
    <property type="molecule type" value="Genomic_DNA"/>
</dbReference>
<gene>
    <name evidence="3" type="ordered locus">S70_12830</name>
</gene>
<sequence>MSTPIRVATVQFQHKASDKAYNLKQIHAFIDQAASQDVQILVLPEMCITGYWHVPKLPSEAVYQLSETLHDSPSLTPIRQRAKELNMIIGVGLIEKGLDDKCYNTWVACMPDGTYHAHRKLHAFEHPSIHSGDSYTVFDTPWGVKAGILICWDNNLVENPRATALMGADIILAPHQTGGTHSRSPYSMKPIPLPLWENREKDPEALREAFQGEHGRGWLMRWLPARAHDNGVFYIFSNGVGLDDDEVRTGNAMIIDPYGRIINESDAIDNDMVIAELDLSLLPMSTGRRWMSGRRPELYNILTKTMGYERDARSVRFADKPVAISK</sequence>
<dbReference type="PANTHER" id="PTHR43674">
    <property type="entry name" value="NITRILASE C965.09-RELATED"/>
    <property type="match status" value="1"/>
</dbReference>
<dbReference type="SUPFAM" id="SSF56317">
    <property type="entry name" value="Carbon-nitrogen hydrolase"/>
    <property type="match status" value="1"/>
</dbReference>
<accession>A0A140NLQ6</accession>
<proteinExistence type="predicted"/>
<dbReference type="GO" id="GO:0016811">
    <property type="term" value="F:hydrolase activity, acting on carbon-nitrogen (but not peptide) bonds, in linear amides"/>
    <property type="evidence" value="ECO:0007669"/>
    <property type="project" value="TreeGrafter"/>
</dbReference>
<evidence type="ECO:0000313" key="3">
    <source>
        <dbReference type="EMBL" id="AFH94409.1"/>
    </source>
</evidence>
<dbReference type="Proteomes" id="UP000005012">
    <property type="component" value="Chromosome"/>
</dbReference>
<dbReference type="InterPro" id="IPR036526">
    <property type="entry name" value="C-N_Hydrolase_sf"/>
</dbReference>
<evidence type="ECO:0000256" key="1">
    <source>
        <dbReference type="ARBA" id="ARBA00022801"/>
    </source>
</evidence>
<dbReference type="CDD" id="cd07585">
    <property type="entry name" value="nitrilase_7"/>
    <property type="match status" value="1"/>
</dbReference>
<evidence type="ECO:0000313" key="4">
    <source>
        <dbReference type="Proteomes" id="UP000005012"/>
    </source>
</evidence>
<organism evidence="3 4">
    <name type="scientific">Providencia stuartii (strain MRSN 2154)</name>
    <dbReference type="NCBI Taxonomy" id="1157951"/>
    <lineage>
        <taxon>Bacteria</taxon>
        <taxon>Pseudomonadati</taxon>
        <taxon>Pseudomonadota</taxon>
        <taxon>Gammaproteobacteria</taxon>
        <taxon>Enterobacterales</taxon>
        <taxon>Morganellaceae</taxon>
        <taxon>Providencia</taxon>
    </lineage>
</organism>
<dbReference type="GeneID" id="93520834"/>
<reference evidence="3 4" key="1">
    <citation type="journal article" date="2012" name="J. Bacteriol.">
        <title>Complete Genome Sequence of Providencia stuartii Clinical Isolate MRSN 2154.</title>
        <authorList>
            <person name="Clifford R.J."/>
            <person name="Hang J."/>
            <person name="Riley M.C."/>
            <person name="Onmus-Leone F."/>
            <person name="Kuschner R.A."/>
            <person name="Lesho E.P."/>
            <person name="Waterman P.E."/>
        </authorList>
    </citation>
    <scope>NUCLEOTIDE SEQUENCE [LARGE SCALE GENOMIC DNA]</scope>
    <source>
        <strain evidence="3 4">MRSN 2154</strain>
    </source>
</reference>
<dbReference type="Gene3D" id="3.60.110.10">
    <property type="entry name" value="Carbon-nitrogen hydrolase"/>
    <property type="match status" value="1"/>
</dbReference>
<feature type="domain" description="CN hydrolase" evidence="2">
    <location>
        <begin position="5"/>
        <end position="279"/>
    </location>
</feature>
<reference evidence="4" key="2">
    <citation type="submission" date="2012-04" db="EMBL/GenBank/DDBJ databases">
        <title>Complete genome sequence of Providencia stuartii clinical isolate MRSN 2154.</title>
        <authorList>
            <person name="Clifford R.J."/>
            <person name="Hang J."/>
            <person name="Riley M.C."/>
            <person name="Onmus-Leone F."/>
            <person name="Kuschner R.A."/>
            <person name="Lesho E.P."/>
            <person name="Waterman P.E."/>
        </authorList>
    </citation>
    <scope>NUCLEOTIDE SEQUENCE [LARGE SCALE GENOMIC DNA]</scope>
    <source>
        <strain evidence="4">MRSN 2154</strain>
    </source>
</reference>
<dbReference type="InterPro" id="IPR003010">
    <property type="entry name" value="C-N_Hydrolase"/>
</dbReference>
<evidence type="ECO:0000259" key="2">
    <source>
        <dbReference type="PROSITE" id="PS50263"/>
    </source>
</evidence>
<dbReference type="KEGG" id="psi:S70_12830"/>
<protein>
    <submittedName>
        <fullName evidence="3">Carbon-nitrogen hydrolase</fullName>
    </submittedName>
</protein>
<dbReference type="Pfam" id="PF00795">
    <property type="entry name" value="CN_hydrolase"/>
    <property type="match status" value="2"/>
</dbReference>
<dbReference type="PROSITE" id="PS50263">
    <property type="entry name" value="CN_HYDROLASE"/>
    <property type="match status" value="1"/>
</dbReference>
<keyword evidence="1 3" id="KW-0378">Hydrolase</keyword>
<dbReference type="RefSeq" id="WP_004917359.1">
    <property type="nucleotide sequence ID" value="NC_017731.1"/>
</dbReference>
<name>A0A140NLQ6_PROSM</name>
<dbReference type="AlphaFoldDB" id="A0A140NLQ6"/>
<dbReference type="PATRIC" id="fig|1157951.4.peg.2586"/>
<dbReference type="OrthoDB" id="9811121at2"/>
<dbReference type="PANTHER" id="PTHR43674:SF16">
    <property type="entry name" value="CARBON-NITROGEN FAMILY, PUTATIVE (AFU_ORTHOLOGUE AFUA_5G02350)-RELATED"/>
    <property type="match status" value="1"/>
</dbReference>